<dbReference type="RefSeq" id="WP_154435403.1">
    <property type="nucleotide sequence ID" value="NZ_VUNC01000005.1"/>
</dbReference>
<accession>A0A6N7XBA7</accession>
<organism evidence="7 8">
    <name type="scientific">Olsenella porci</name>
    <dbReference type="NCBI Taxonomy" id="2652279"/>
    <lineage>
        <taxon>Bacteria</taxon>
        <taxon>Bacillati</taxon>
        <taxon>Actinomycetota</taxon>
        <taxon>Coriobacteriia</taxon>
        <taxon>Coriobacteriales</taxon>
        <taxon>Atopobiaceae</taxon>
        <taxon>Olsenella</taxon>
    </lineage>
</organism>
<dbReference type="InterPro" id="IPR004839">
    <property type="entry name" value="Aminotransferase_I/II_large"/>
</dbReference>
<evidence type="ECO:0000313" key="8">
    <source>
        <dbReference type="Proteomes" id="UP000469325"/>
    </source>
</evidence>
<comment type="caution">
    <text evidence="7">The sequence shown here is derived from an EMBL/GenBank/DDBJ whole genome shotgun (WGS) entry which is preliminary data.</text>
</comment>
<dbReference type="AlphaFoldDB" id="A0A6N7XBA7"/>
<proteinExistence type="inferred from homology"/>
<evidence type="ECO:0000259" key="6">
    <source>
        <dbReference type="Pfam" id="PF00155"/>
    </source>
</evidence>
<keyword evidence="8" id="KW-1185">Reference proteome</keyword>
<dbReference type="GO" id="GO:0047804">
    <property type="term" value="F:cysteine-S-conjugate beta-lyase activity"/>
    <property type="evidence" value="ECO:0007669"/>
    <property type="project" value="UniProtKB-EC"/>
</dbReference>
<comment type="cofactor">
    <cofactor evidence="1">
        <name>pyridoxal 5'-phosphate</name>
        <dbReference type="ChEBI" id="CHEBI:597326"/>
    </cofactor>
</comment>
<evidence type="ECO:0000256" key="5">
    <source>
        <dbReference type="ARBA" id="ARBA00037974"/>
    </source>
</evidence>
<dbReference type="GO" id="GO:0030170">
    <property type="term" value="F:pyridoxal phosphate binding"/>
    <property type="evidence" value="ECO:0007669"/>
    <property type="project" value="InterPro"/>
</dbReference>
<evidence type="ECO:0000313" key="7">
    <source>
        <dbReference type="EMBL" id="MST72852.1"/>
    </source>
</evidence>
<comment type="similarity">
    <text evidence="5">Belongs to the class-II pyridoxal-phosphate-dependent aminotransferase family. MalY/PatB cystathionine beta-lyase subfamily.</text>
</comment>
<dbReference type="Pfam" id="PF00155">
    <property type="entry name" value="Aminotran_1_2"/>
    <property type="match status" value="1"/>
</dbReference>
<sequence length="403" mass="45140">MHYDFETILDRSGTNALAIDGLGKIPGFSPDPPKPGWDLIPMWVADMNFSAPGCITDAIIRRARHPAFGYFLTPDAYYDAISSWHARRKGVTDIRREHIDYQNGVLGGVASALSAFSSPGDEILINSPTYVGFTKTLAAMGRHALHSPLVRDAEGTWRMDYDDMERKLRDHHVHVAILCSPHNPCGRVWERDELERAMALFERYQCVVIADEIWSDLVLPGVRYVSPQSVTPWAHDNTISLFAPSKTFNLAGLVGSYSVTYNARLRDRMRSVSDATHYNEMNVLSMEALVGAYGDEGAEWLGQLLSVIDRNVDLACGYVRDRFEGVSVYRSQGTYMLLIDCSAWLDEHGWTLPQLEKAGWDVGVAWQDGGAFLAPQSIRINLALPTSRVEEAFRRLDEHVFNA</sequence>
<reference evidence="7 8" key="1">
    <citation type="submission" date="2019-08" db="EMBL/GenBank/DDBJ databases">
        <title>In-depth cultivation of the pig gut microbiome towards novel bacterial diversity and tailored functional studies.</title>
        <authorList>
            <person name="Wylensek D."/>
            <person name="Hitch T.C.A."/>
            <person name="Clavel T."/>
        </authorList>
    </citation>
    <scope>NUCLEOTIDE SEQUENCE [LARGE SCALE GENOMIC DNA]</scope>
    <source>
        <strain evidence="7 8">CA-Schmier-601-WT-1</strain>
    </source>
</reference>
<evidence type="ECO:0000256" key="1">
    <source>
        <dbReference type="ARBA" id="ARBA00001933"/>
    </source>
</evidence>
<keyword evidence="4" id="KW-0456">Lyase</keyword>
<dbReference type="PANTHER" id="PTHR43525:SF1">
    <property type="entry name" value="PROTEIN MALY"/>
    <property type="match status" value="1"/>
</dbReference>
<dbReference type="PANTHER" id="PTHR43525">
    <property type="entry name" value="PROTEIN MALY"/>
    <property type="match status" value="1"/>
</dbReference>
<keyword evidence="7" id="KW-0808">Transferase</keyword>
<keyword evidence="3" id="KW-0663">Pyridoxal phosphate</keyword>
<gene>
    <name evidence="7" type="ORF">FYJ68_07005</name>
</gene>
<name>A0A6N7XBA7_9ACTN</name>
<dbReference type="InterPro" id="IPR051798">
    <property type="entry name" value="Class-II_PLP-Dep_Aminotrans"/>
</dbReference>
<keyword evidence="7" id="KW-0032">Aminotransferase</keyword>
<dbReference type="Proteomes" id="UP000469325">
    <property type="component" value="Unassembled WGS sequence"/>
</dbReference>
<evidence type="ECO:0000256" key="3">
    <source>
        <dbReference type="ARBA" id="ARBA00022898"/>
    </source>
</evidence>
<protein>
    <recommendedName>
        <fullName evidence="2">cysteine-S-conjugate beta-lyase</fullName>
        <ecNumber evidence="2">4.4.1.13</ecNumber>
    </recommendedName>
</protein>
<dbReference type="InterPro" id="IPR015424">
    <property type="entry name" value="PyrdxlP-dep_Trfase"/>
</dbReference>
<dbReference type="Gene3D" id="3.90.1150.10">
    <property type="entry name" value="Aspartate Aminotransferase, domain 1"/>
    <property type="match status" value="1"/>
</dbReference>
<evidence type="ECO:0000256" key="4">
    <source>
        <dbReference type="ARBA" id="ARBA00023239"/>
    </source>
</evidence>
<dbReference type="GO" id="GO:0008483">
    <property type="term" value="F:transaminase activity"/>
    <property type="evidence" value="ECO:0007669"/>
    <property type="project" value="UniProtKB-KW"/>
</dbReference>
<dbReference type="InterPro" id="IPR015421">
    <property type="entry name" value="PyrdxlP-dep_Trfase_major"/>
</dbReference>
<dbReference type="SUPFAM" id="SSF53383">
    <property type="entry name" value="PLP-dependent transferases"/>
    <property type="match status" value="1"/>
</dbReference>
<dbReference type="InterPro" id="IPR015422">
    <property type="entry name" value="PyrdxlP-dep_Trfase_small"/>
</dbReference>
<dbReference type="EC" id="4.4.1.13" evidence="2"/>
<feature type="domain" description="Aminotransferase class I/classII large" evidence="6">
    <location>
        <begin position="67"/>
        <end position="396"/>
    </location>
</feature>
<dbReference type="EMBL" id="VUNC01000005">
    <property type="protein sequence ID" value="MST72852.1"/>
    <property type="molecule type" value="Genomic_DNA"/>
</dbReference>
<dbReference type="Gene3D" id="3.40.640.10">
    <property type="entry name" value="Type I PLP-dependent aspartate aminotransferase-like (Major domain)"/>
    <property type="match status" value="1"/>
</dbReference>
<dbReference type="CDD" id="cd00609">
    <property type="entry name" value="AAT_like"/>
    <property type="match status" value="1"/>
</dbReference>
<evidence type="ECO:0000256" key="2">
    <source>
        <dbReference type="ARBA" id="ARBA00012224"/>
    </source>
</evidence>